<accession>A0A2H3TRG6</accession>
<evidence type="ECO:0000313" key="2">
    <source>
        <dbReference type="EMBL" id="SCO91214.1"/>
    </source>
</evidence>
<dbReference type="VEuPathDB" id="FungiDB:HZS61_004899"/>
<reference evidence="3" key="1">
    <citation type="submission" date="2016-09" db="EMBL/GenBank/DDBJ databases">
        <authorList>
            <person name="Guldener U."/>
        </authorList>
    </citation>
    <scope>NUCLEOTIDE SEQUENCE [LARGE SCALE GENOMIC DNA]</scope>
    <source>
        <strain evidence="3">V64-1</strain>
    </source>
</reference>
<evidence type="ECO:0000313" key="3">
    <source>
        <dbReference type="Proteomes" id="UP000219369"/>
    </source>
</evidence>
<dbReference type="PANTHER" id="PTHR36223:SF1">
    <property type="entry name" value="TRANSCRIPTION ELONGATION FACTOR EAF N-TERMINAL DOMAIN-CONTAINING PROTEIN"/>
    <property type="match status" value="1"/>
</dbReference>
<dbReference type="PANTHER" id="PTHR36223">
    <property type="entry name" value="BETA-LACTAMASE-TYPE TRANSPEPTIDASE FOLD DOMAIN CONTAINING PROTEIN"/>
    <property type="match status" value="1"/>
</dbReference>
<dbReference type="AlphaFoldDB" id="A0A2H3TRG6"/>
<dbReference type="VEuPathDB" id="FungiDB:FOIG_09637"/>
<dbReference type="VEuPathDB" id="FungiDB:FOMG_18929"/>
<proteinExistence type="predicted"/>
<dbReference type="Pfam" id="PF25534">
    <property type="entry name" value="DUF7918"/>
    <property type="match status" value="1"/>
</dbReference>
<dbReference type="VEuPathDB" id="FungiDB:FOZG_15864"/>
<sequence length="254" mass="28721">MAIIEKVPLSVSIVTEGKEADEYDFCHKEEQVQYEVPTVRRFIKAQSGSEYSILYRISPNFPFKNGTDILILRIYVDGSLFDWKSIRKSDLGGSECCGQVPSRHTKSQGQVEALVFSPVQPIEDASRQTVDEDIGRVKRMGSIQIVVDTWKVELIKDPKPSHFSPSSSPYVAQEALSKSSRGVTHTTLYKTSRSVRLTNRHKVAVFRFRYVSSESIERRSMKLNSQAPDRITSQAYKVTKRPDGNEVIDLTGLE</sequence>
<feature type="domain" description="DUF7918" evidence="1">
    <location>
        <begin position="9"/>
        <end position="216"/>
    </location>
</feature>
<dbReference type="InterPro" id="IPR057678">
    <property type="entry name" value="DUF7918"/>
</dbReference>
<protein>
    <recommendedName>
        <fullName evidence="1">DUF7918 domain-containing protein</fullName>
    </recommendedName>
</protein>
<dbReference type="OrthoDB" id="3364132at2759"/>
<dbReference type="Proteomes" id="UP000219369">
    <property type="component" value="Unassembled WGS sequence"/>
</dbReference>
<gene>
    <name evidence="2" type="ORF">FRV6_15342</name>
</gene>
<name>A0A2H3TRG6_FUSOX</name>
<evidence type="ECO:0000259" key="1">
    <source>
        <dbReference type="Pfam" id="PF25534"/>
    </source>
</evidence>
<organism evidence="2 3">
    <name type="scientific">Fusarium oxysporum</name>
    <name type="common">Fusarium vascular wilt</name>
    <dbReference type="NCBI Taxonomy" id="5507"/>
    <lineage>
        <taxon>Eukaryota</taxon>
        <taxon>Fungi</taxon>
        <taxon>Dikarya</taxon>
        <taxon>Ascomycota</taxon>
        <taxon>Pezizomycotina</taxon>
        <taxon>Sordariomycetes</taxon>
        <taxon>Hypocreomycetidae</taxon>
        <taxon>Hypocreales</taxon>
        <taxon>Nectriaceae</taxon>
        <taxon>Fusarium</taxon>
        <taxon>Fusarium oxysporum species complex</taxon>
    </lineage>
</organism>
<dbReference type="EMBL" id="FMJY01000009">
    <property type="protein sequence ID" value="SCO91214.1"/>
    <property type="molecule type" value="Genomic_DNA"/>
</dbReference>
<dbReference type="VEuPathDB" id="FungiDB:FOC4_g10004002"/>